<sequence>MKPIRLTALLADIDSGAVTPQASIAAAREAIDASDEALGAFVRLAPETSLAAALAATGPLRGVPFGVKDIFDTADMATEYGSPLYAGHRPWADAALVAMARRQGATILGKTATTEFAHMRPAATRNPHDLAHTPGGSSSGSAAAVAAGMVAGAFGSQTAGSVIRPAAFCGVAGYKPSFRLLPTVGMKTYAWSLDTAGLFAVGVADVALLTALLTGRNLAVAAVPLGSLRIGLYRSAVDAALTPEMREALATAARLLESAGAVLTDLAEPAALAEAREAQRVVQDFEGALALGHEHRTHRDGLSPALGAALDAGAATTPDAYDAARRRARHGRKAATALFDTVDALLVPSALGAAPRSLETTGDPVMNRLWTLTGNPCVNVPGLTTAAGMPLGVTIVTRFGRDREALAIAAHLEALLDNSPIAKATGPV</sequence>
<comment type="similarity">
    <text evidence="1">Belongs to the amidase family.</text>
</comment>
<dbReference type="GO" id="GO:0003824">
    <property type="term" value="F:catalytic activity"/>
    <property type="evidence" value="ECO:0007669"/>
    <property type="project" value="InterPro"/>
</dbReference>
<reference evidence="3" key="2">
    <citation type="submission" date="2020-09" db="EMBL/GenBank/DDBJ databases">
        <authorList>
            <person name="Sun Q."/>
            <person name="Zhou Y."/>
        </authorList>
    </citation>
    <scope>NUCLEOTIDE SEQUENCE</scope>
    <source>
        <strain evidence="3">CGMCC 1.15493</strain>
    </source>
</reference>
<evidence type="ECO:0000313" key="3">
    <source>
        <dbReference type="EMBL" id="GGD20873.1"/>
    </source>
</evidence>
<dbReference type="InterPro" id="IPR000120">
    <property type="entry name" value="Amidase"/>
</dbReference>
<dbReference type="Gene3D" id="3.90.1300.10">
    <property type="entry name" value="Amidase signature (AS) domain"/>
    <property type="match status" value="1"/>
</dbReference>
<evidence type="ECO:0000259" key="2">
    <source>
        <dbReference type="Pfam" id="PF01425"/>
    </source>
</evidence>
<dbReference type="SUPFAM" id="SSF75304">
    <property type="entry name" value="Amidase signature (AS) enzymes"/>
    <property type="match status" value="1"/>
</dbReference>
<dbReference type="RefSeq" id="WP_188850973.1">
    <property type="nucleotide sequence ID" value="NZ_BMJJ01000005.1"/>
</dbReference>
<evidence type="ECO:0000256" key="1">
    <source>
        <dbReference type="ARBA" id="ARBA00009199"/>
    </source>
</evidence>
<dbReference type="InterPro" id="IPR036928">
    <property type="entry name" value="AS_sf"/>
</dbReference>
<dbReference type="Proteomes" id="UP000613160">
    <property type="component" value="Unassembled WGS sequence"/>
</dbReference>
<dbReference type="PANTHER" id="PTHR11895">
    <property type="entry name" value="TRANSAMIDASE"/>
    <property type="match status" value="1"/>
</dbReference>
<accession>A0A916XYA7</accession>
<gene>
    <name evidence="3" type="ORF">GCM10011335_24750</name>
</gene>
<protein>
    <submittedName>
        <fullName evidence="3">Amidase</fullName>
    </submittedName>
</protein>
<dbReference type="PANTHER" id="PTHR11895:SF151">
    <property type="entry name" value="GLUTAMYL-TRNA(GLN) AMIDOTRANSFERASE SUBUNIT A"/>
    <property type="match status" value="1"/>
</dbReference>
<name>A0A916XYA7_9HYPH</name>
<evidence type="ECO:0000313" key="4">
    <source>
        <dbReference type="Proteomes" id="UP000613160"/>
    </source>
</evidence>
<comment type="caution">
    <text evidence="3">The sequence shown here is derived from an EMBL/GenBank/DDBJ whole genome shotgun (WGS) entry which is preliminary data.</text>
</comment>
<dbReference type="Pfam" id="PF01425">
    <property type="entry name" value="Amidase"/>
    <property type="match status" value="1"/>
</dbReference>
<organism evidence="3 4">
    <name type="scientific">Aureimonas glaciei</name>
    <dbReference type="NCBI Taxonomy" id="1776957"/>
    <lineage>
        <taxon>Bacteria</taxon>
        <taxon>Pseudomonadati</taxon>
        <taxon>Pseudomonadota</taxon>
        <taxon>Alphaproteobacteria</taxon>
        <taxon>Hyphomicrobiales</taxon>
        <taxon>Aurantimonadaceae</taxon>
        <taxon>Aureimonas</taxon>
    </lineage>
</organism>
<dbReference type="EMBL" id="BMJJ01000005">
    <property type="protein sequence ID" value="GGD20873.1"/>
    <property type="molecule type" value="Genomic_DNA"/>
</dbReference>
<dbReference type="AlphaFoldDB" id="A0A916XYA7"/>
<proteinExistence type="inferred from homology"/>
<keyword evidence="4" id="KW-1185">Reference proteome</keyword>
<dbReference type="InterPro" id="IPR023631">
    <property type="entry name" value="Amidase_dom"/>
</dbReference>
<feature type="domain" description="Amidase" evidence="2">
    <location>
        <begin position="24"/>
        <end position="405"/>
    </location>
</feature>
<reference evidence="3" key="1">
    <citation type="journal article" date="2014" name="Int. J. Syst. Evol. Microbiol.">
        <title>Complete genome sequence of Corynebacterium casei LMG S-19264T (=DSM 44701T), isolated from a smear-ripened cheese.</title>
        <authorList>
            <consortium name="US DOE Joint Genome Institute (JGI-PGF)"/>
            <person name="Walter F."/>
            <person name="Albersmeier A."/>
            <person name="Kalinowski J."/>
            <person name="Ruckert C."/>
        </authorList>
    </citation>
    <scope>NUCLEOTIDE SEQUENCE</scope>
    <source>
        <strain evidence="3">CGMCC 1.15493</strain>
    </source>
</reference>